<name>A0ABX8AZT0_9HYPH</name>
<dbReference type="CDD" id="cd00093">
    <property type="entry name" value="HTH_XRE"/>
    <property type="match status" value="1"/>
</dbReference>
<accession>A0ABX8AZT0</accession>
<keyword evidence="2" id="KW-0614">Plasmid</keyword>
<organism evidence="2 3">
    <name type="scientific">Pseudovibrio brasiliensis</name>
    <dbReference type="NCBI Taxonomy" id="1898042"/>
    <lineage>
        <taxon>Bacteria</taxon>
        <taxon>Pseudomonadati</taxon>
        <taxon>Pseudomonadota</taxon>
        <taxon>Alphaproteobacteria</taxon>
        <taxon>Hyphomicrobiales</taxon>
        <taxon>Stappiaceae</taxon>
        <taxon>Pseudovibrio</taxon>
    </lineage>
</organism>
<dbReference type="Pfam" id="PF01381">
    <property type="entry name" value="HTH_3"/>
    <property type="match status" value="1"/>
</dbReference>
<protein>
    <submittedName>
        <fullName evidence="2">Helix-turn-helix transcriptional regulator</fullName>
    </submittedName>
</protein>
<evidence type="ECO:0000313" key="3">
    <source>
        <dbReference type="Proteomes" id="UP000680706"/>
    </source>
</evidence>
<dbReference type="Gene3D" id="1.10.260.40">
    <property type="entry name" value="lambda repressor-like DNA-binding domains"/>
    <property type="match status" value="1"/>
</dbReference>
<dbReference type="SMART" id="SM00530">
    <property type="entry name" value="HTH_XRE"/>
    <property type="match status" value="1"/>
</dbReference>
<dbReference type="InterPro" id="IPR010982">
    <property type="entry name" value="Lambda_DNA-bd_dom_sf"/>
</dbReference>
<dbReference type="SUPFAM" id="SSF47413">
    <property type="entry name" value="lambda repressor-like DNA-binding domains"/>
    <property type="match status" value="1"/>
</dbReference>
<reference evidence="2 3" key="1">
    <citation type="journal article" date="2021" name="Angew. Chem. Int. Ed. Engl.">
        <title>A novel family of nonribosomal peptides modulate collective behavior in Pseudovibrio bacteria isolated from marine sponges.</title>
        <authorList>
            <person name="Ioca L.P."/>
            <person name="Dai Y."/>
            <person name="Kunakom S."/>
            <person name="Diaz-Espinosa J."/>
            <person name="Krunic A."/>
            <person name="Crnkovic C.M."/>
            <person name="Orjala J."/>
            <person name="Sanchez L.M."/>
            <person name="Ferreira A.G."/>
            <person name="Berlinck R.G.S."/>
            <person name="Eustaquio A.S."/>
        </authorList>
    </citation>
    <scope>NUCLEOTIDE SEQUENCE [LARGE SCALE GENOMIC DNA]</scope>
    <source>
        <strain evidence="2 3">Ab134</strain>
        <plasmid evidence="2 3">pAb134-05</plasmid>
    </source>
</reference>
<keyword evidence="3" id="KW-1185">Reference proteome</keyword>
<evidence type="ECO:0000313" key="2">
    <source>
        <dbReference type="EMBL" id="QUS59196.1"/>
    </source>
</evidence>
<sequence>METTWKERLKEAVKKDGRSMAAISRACGRSPQYVTQIFSYDKEPTIGNLTKLCEALNVSPVYIVSGIDLPKELEPLIGKFADLPASDRALFLNLFERLLQNEDE</sequence>
<dbReference type="EMBL" id="CP074131">
    <property type="protein sequence ID" value="QUS59196.1"/>
    <property type="molecule type" value="Genomic_DNA"/>
</dbReference>
<dbReference type="PROSITE" id="PS50943">
    <property type="entry name" value="HTH_CROC1"/>
    <property type="match status" value="1"/>
</dbReference>
<gene>
    <name evidence="2" type="ORF">KGB56_26995</name>
</gene>
<feature type="domain" description="HTH cro/C1-type" evidence="1">
    <location>
        <begin position="9"/>
        <end position="63"/>
    </location>
</feature>
<proteinExistence type="predicted"/>
<dbReference type="RefSeq" id="WP_075699257.1">
    <property type="nucleotide sequence ID" value="NZ_CP074131.1"/>
</dbReference>
<geneLocation type="plasmid" evidence="2 3">
    <name>pAb134-05</name>
</geneLocation>
<evidence type="ECO:0000259" key="1">
    <source>
        <dbReference type="PROSITE" id="PS50943"/>
    </source>
</evidence>
<dbReference type="InterPro" id="IPR001387">
    <property type="entry name" value="Cro/C1-type_HTH"/>
</dbReference>
<dbReference type="Proteomes" id="UP000680706">
    <property type="component" value="Plasmid pAb134-05"/>
</dbReference>